<dbReference type="RefSeq" id="WP_270121999.1">
    <property type="nucleotide sequence ID" value="NZ_BAAAOM010000004.1"/>
</dbReference>
<evidence type="ECO:0000313" key="5">
    <source>
        <dbReference type="Proteomes" id="UP001145799"/>
    </source>
</evidence>
<evidence type="ECO:0000256" key="1">
    <source>
        <dbReference type="SAM" id="SignalP"/>
    </source>
</evidence>
<dbReference type="AlphaFoldDB" id="A0A9X3PHG2"/>
<dbReference type="GO" id="GO:0015833">
    <property type="term" value="P:peptide transport"/>
    <property type="evidence" value="ECO:0007669"/>
    <property type="project" value="TreeGrafter"/>
</dbReference>
<dbReference type="GO" id="GO:0042597">
    <property type="term" value="C:periplasmic space"/>
    <property type="evidence" value="ECO:0007669"/>
    <property type="project" value="UniProtKB-ARBA"/>
</dbReference>
<dbReference type="GO" id="GO:1904680">
    <property type="term" value="F:peptide transmembrane transporter activity"/>
    <property type="evidence" value="ECO:0007669"/>
    <property type="project" value="TreeGrafter"/>
</dbReference>
<dbReference type="Gene3D" id="3.10.105.10">
    <property type="entry name" value="Dipeptide-binding Protein, Domain 3"/>
    <property type="match status" value="1"/>
</dbReference>
<accession>A0A9X3PHG2</accession>
<dbReference type="SUPFAM" id="SSF53850">
    <property type="entry name" value="Periplasmic binding protein-like II"/>
    <property type="match status" value="1"/>
</dbReference>
<organism evidence="3 5">
    <name type="scientific">Glycomyces lechevalierae</name>
    <dbReference type="NCBI Taxonomy" id="256034"/>
    <lineage>
        <taxon>Bacteria</taxon>
        <taxon>Bacillati</taxon>
        <taxon>Actinomycetota</taxon>
        <taxon>Actinomycetes</taxon>
        <taxon>Glycomycetales</taxon>
        <taxon>Glycomycetaceae</taxon>
        <taxon>Glycomyces</taxon>
    </lineage>
</organism>
<evidence type="ECO:0000313" key="4">
    <source>
        <dbReference type="EMBL" id="MDR7339628.1"/>
    </source>
</evidence>
<proteinExistence type="predicted"/>
<sequence>MALTRRALGGLTIGGSSALMLAACGGNEDGGGAQNDELVWAVSWPWEAWNQTTALGNTSSCNEATAPMNPVGGGGTNAGYDFDPEGNVFYDTNLFSGPPELVSEEPLAVKVLLKEGVKWSDGKPVRLEDFIFLWHAMSGLPEHANQEKATPTSTDWGSNVESITQEEDGSIVTTYKAGYSTAEWAFSGGVYLPSHVAEANGFPDWATDAEQMGDAILFFNNDLCPVGLGPYKPVDSKLGEFVIYEPNEHYQGDKKPVFKKLTMQMVDGLEAIVTEMRQGTVAGSRPSDFDVEILAQLDDDPKMKYEVYSGATWSHVDINMNSAFFKDIALRKAFFTLVNIKDITSKMFPGIEVPWKGNHFFSESSPYYADYTTDAGYGSGDADAAKALLTAANYTWNGDGKLVSPDGDVVTTDFLFSADNVVRKDTASLLQAYAAEIGWDITLNGVVGDDLFSKIEAGEWDTCIFSWVGNPAFTGSPQQFFGSDSSSNYGKFNDPAVDALIDQVNSTLELDEAAEFANQISKAVVDAAYTLPIYDSPLSYAYNTTMVGNLQANGMAQLGPEYNLVEWTAGEEG</sequence>
<dbReference type="Gene3D" id="3.40.190.10">
    <property type="entry name" value="Periplasmic binding protein-like II"/>
    <property type="match status" value="1"/>
</dbReference>
<dbReference type="EMBL" id="JAVDYD010000001">
    <property type="protein sequence ID" value="MDR7339628.1"/>
    <property type="molecule type" value="Genomic_DNA"/>
</dbReference>
<reference evidence="4 6" key="2">
    <citation type="submission" date="2023-07" db="EMBL/GenBank/DDBJ databases">
        <title>Sequencing the genomes of 1000 actinobacteria strains.</title>
        <authorList>
            <person name="Klenk H.-P."/>
        </authorList>
    </citation>
    <scope>NUCLEOTIDE SEQUENCE [LARGE SCALE GENOMIC DNA]</scope>
    <source>
        <strain evidence="4 6">DSM 44724</strain>
    </source>
</reference>
<dbReference type="Proteomes" id="UP001183604">
    <property type="component" value="Unassembled WGS sequence"/>
</dbReference>
<feature type="signal peptide" evidence="1">
    <location>
        <begin position="1"/>
        <end position="22"/>
    </location>
</feature>
<dbReference type="Proteomes" id="UP001145799">
    <property type="component" value="Unassembled WGS sequence"/>
</dbReference>
<dbReference type="Pfam" id="PF00496">
    <property type="entry name" value="SBP_bac_5"/>
    <property type="match status" value="1"/>
</dbReference>
<dbReference type="InterPro" id="IPR000914">
    <property type="entry name" value="SBP_5_dom"/>
</dbReference>
<name>A0A9X3PHG2_9ACTN</name>
<dbReference type="InterPro" id="IPR039424">
    <property type="entry name" value="SBP_5"/>
</dbReference>
<dbReference type="PANTHER" id="PTHR30290">
    <property type="entry name" value="PERIPLASMIC BINDING COMPONENT OF ABC TRANSPORTER"/>
    <property type="match status" value="1"/>
</dbReference>
<evidence type="ECO:0000259" key="2">
    <source>
        <dbReference type="Pfam" id="PF00496"/>
    </source>
</evidence>
<gene>
    <name evidence="4" type="ORF">J2S69_003347</name>
    <name evidence="3" type="ORF">O2L01_11125</name>
</gene>
<dbReference type="PIRSF" id="PIRSF002741">
    <property type="entry name" value="MppA"/>
    <property type="match status" value="1"/>
</dbReference>
<reference evidence="3" key="1">
    <citation type="submission" date="2022-12" db="EMBL/GenBank/DDBJ databases">
        <title>Gycomyces niveus sp.nov., a novel actinomycete isolated from soil in Shouguang.</title>
        <authorList>
            <person name="Yang X."/>
        </authorList>
    </citation>
    <scope>NUCLEOTIDE SEQUENCE</scope>
    <source>
        <strain evidence="3">DSM 44724</strain>
    </source>
</reference>
<evidence type="ECO:0000313" key="6">
    <source>
        <dbReference type="Proteomes" id="UP001183604"/>
    </source>
</evidence>
<keyword evidence="1" id="KW-0732">Signal</keyword>
<dbReference type="InterPro" id="IPR030678">
    <property type="entry name" value="Peptide/Ni-bd"/>
</dbReference>
<dbReference type="GO" id="GO:0043190">
    <property type="term" value="C:ATP-binding cassette (ABC) transporter complex"/>
    <property type="evidence" value="ECO:0007669"/>
    <property type="project" value="InterPro"/>
</dbReference>
<evidence type="ECO:0000313" key="3">
    <source>
        <dbReference type="EMBL" id="MDA1385536.1"/>
    </source>
</evidence>
<keyword evidence="6" id="KW-1185">Reference proteome</keyword>
<feature type="chain" id="PRO_5040890267" evidence="1">
    <location>
        <begin position="23"/>
        <end position="573"/>
    </location>
</feature>
<dbReference type="PANTHER" id="PTHR30290:SF65">
    <property type="entry name" value="MONOACYL PHOSPHATIDYLINOSITOL TETRAMANNOSIDE-BINDING PROTEIN LPQW-RELATED"/>
    <property type="match status" value="1"/>
</dbReference>
<comment type="caution">
    <text evidence="3">The sequence shown here is derived from an EMBL/GenBank/DDBJ whole genome shotgun (WGS) entry which is preliminary data.</text>
</comment>
<protein>
    <submittedName>
        <fullName evidence="3">ABC transporter substrate-binding protein</fullName>
    </submittedName>
    <submittedName>
        <fullName evidence="4">Peptide/nickel transport system substrate-binding protein</fullName>
    </submittedName>
</protein>
<dbReference type="EMBL" id="JAPZVQ010000005">
    <property type="protein sequence ID" value="MDA1385536.1"/>
    <property type="molecule type" value="Genomic_DNA"/>
</dbReference>
<feature type="domain" description="Solute-binding protein family 5" evidence="2">
    <location>
        <begin position="102"/>
        <end position="484"/>
    </location>
</feature>
<dbReference type="PROSITE" id="PS51257">
    <property type="entry name" value="PROKAR_LIPOPROTEIN"/>
    <property type="match status" value="1"/>
</dbReference>